<keyword evidence="2" id="KW-1185">Reference proteome</keyword>
<comment type="caution">
    <text evidence="1">The sequence shown here is derived from an EMBL/GenBank/DDBJ whole genome shotgun (WGS) entry which is preliminary data.</text>
</comment>
<dbReference type="Proteomes" id="UP000673434">
    <property type="component" value="Unassembled WGS sequence"/>
</dbReference>
<name>A0AAP2FJK6_KLEOX</name>
<accession>A0AAP2FJK6</accession>
<evidence type="ECO:0000313" key="2">
    <source>
        <dbReference type="Proteomes" id="UP000673434"/>
    </source>
</evidence>
<protein>
    <submittedName>
        <fullName evidence="1">Uncharacterized protein</fullName>
    </submittedName>
</protein>
<organism evidence="1 2">
    <name type="scientific">Klebsiella oxytoca</name>
    <dbReference type="NCBI Taxonomy" id="571"/>
    <lineage>
        <taxon>Bacteria</taxon>
        <taxon>Pseudomonadati</taxon>
        <taxon>Pseudomonadota</taxon>
        <taxon>Gammaproteobacteria</taxon>
        <taxon>Enterobacterales</taxon>
        <taxon>Enterobacteriaceae</taxon>
        <taxon>Klebsiella/Raoultella group</taxon>
        <taxon>Klebsiella</taxon>
    </lineage>
</organism>
<proteinExistence type="predicted"/>
<dbReference type="EMBL" id="JAGKON010000013">
    <property type="protein sequence ID" value="MBQ0600775.1"/>
    <property type="molecule type" value="Genomic_DNA"/>
</dbReference>
<evidence type="ECO:0000313" key="1">
    <source>
        <dbReference type="EMBL" id="MBQ0600775.1"/>
    </source>
</evidence>
<sequence>MTDVKAYRPDGGNISEGRLREIADNPYGDEEKIWLAKTVLSRAYLKPVGYVDSCNLRRMQRGEIDSAAIFLSPESTPVFTDVPINLVNAELALLRRHCDELEDALHTALPFVEDHEESDVYKPGAVPAALKKIRNVIAKSGEN</sequence>
<gene>
    <name evidence="1" type="ORF">J7S78_13340</name>
</gene>
<dbReference type="RefSeq" id="WP_210846183.1">
    <property type="nucleotide sequence ID" value="NZ_JAGKON010000013.1"/>
</dbReference>
<reference evidence="1 2" key="1">
    <citation type="submission" date="2021-03" db="EMBL/GenBank/DDBJ databases">
        <authorList>
            <person name="Stanton E."/>
        </authorList>
    </citation>
    <scope>NUCLEOTIDE SEQUENCE [LARGE SCALE GENOMIC DNA]</scope>
    <source>
        <strain evidence="1 2">2020EL-00037</strain>
    </source>
</reference>
<dbReference type="AlphaFoldDB" id="A0AAP2FJK6"/>